<keyword evidence="3" id="KW-1185">Reference proteome</keyword>
<proteinExistence type="predicted"/>
<evidence type="ECO:0000313" key="3">
    <source>
        <dbReference type="Proteomes" id="UP000823775"/>
    </source>
</evidence>
<evidence type="ECO:0000313" key="2">
    <source>
        <dbReference type="EMBL" id="MCD7455539.1"/>
    </source>
</evidence>
<keyword evidence="1" id="KW-0175">Coiled coil</keyword>
<evidence type="ECO:0000256" key="1">
    <source>
        <dbReference type="SAM" id="Coils"/>
    </source>
</evidence>
<protein>
    <submittedName>
        <fullName evidence="2">Uncharacterized protein</fullName>
    </submittedName>
</protein>
<dbReference type="Proteomes" id="UP000823775">
    <property type="component" value="Unassembled WGS sequence"/>
</dbReference>
<name>A0ABS8S9L2_DATST</name>
<sequence>MKGKIQSDHLLLFELVNKYRLPRIERRQEASYRDLSLMERLDTNCKVNLLLLMIRHVRRVINPARGAQGLAYGFLLMKAFETCHVPLSGEGRSPVTQLLLDQQTSSACIAYLEEENSQLKSNLDAAHNEISKHKEKMLDE</sequence>
<dbReference type="EMBL" id="JACEIK010000351">
    <property type="protein sequence ID" value="MCD7455539.1"/>
    <property type="molecule type" value="Genomic_DNA"/>
</dbReference>
<accession>A0ABS8S9L2</accession>
<feature type="coiled-coil region" evidence="1">
    <location>
        <begin position="109"/>
        <end position="136"/>
    </location>
</feature>
<comment type="caution">
    <text evidence="2">The sequence shown here is derived from an EMBL/GenBank/DDBJ whole genome shotgun (WGS) entry which is preliminary data.</text>
</comment>
<gene>
    <name evidence="2" type="ORF">HAX54_028565</name>
</gene>
<reference evidence="2 3" key="1">
    <citation type="journal article" date="2021" name="BMC Genomics">
        <title>Datura genome reveals duplications of psychoactive alkaloid biosynthetic genes and high mutation rate following tissue culture.</title>
        <authorList>
            <person name="Rajewski A."/>
            <person name="Carter-House D."/>
            <person name="Stajich J."/>
            <person name="Litt A."/>
        </authorList>
    </citation>
    <scope>NUCLEOTIDE SEQUENCE [LARGE SCALE GENOMIC DNA]</scope>
    <source>
        <strain evidence="2">AR-01</strain>
    </source>
</reference>
<organism evidence="2 3">
    <name type="scientific">Datura stramonium</name>
    <name type="common">Jimsonweed</name>
    <name type="synonym">Common thornapple</name>
    <dbReference type="NCBI Taxonomy" id="4076"/>
    <lineage>
        <taxon>Eukaryota</taxon>
        <taxon>Viridiplantae</taxon>
        <taxon>Streptophyta</taxon>
        <taxon>Embryophyta</taxon>
        <taxon>Tracheophyta</taxon>
        <taxon>Spermatophyta</taxon>
        <taxon>Magnoliopsida</taxon>
        <taxon>eudicotyledons</taxon>
        <taxon>Gunneridae</taxon>
        <taxon>Pentapetalae</taxon>
        <taxon>asterids</taxon>
        <taxon>lamiids</taxon>
        <taxon>Solanales</taxon>
        <taxon>Solanaceae</taxon>
        <taxon>Solanoideae</taxon>
        <taxon>Datureae</taxon>
        <taxon>Datura</taxon>
    </lineage>
</organism>